<proteinExistence type="predicted"/>
<evidence type="ECO:0000259" key="6">
    <source>
        <dbReference type="Pfam" id="PF21588"/>
    </source>
</evidence>
<evidence type="ECO:0000313" key="9">
    <source>
        <dbReference type="Ensembl" id="ENSPKIP00000000555.1"/>
    </source>
</evidence>
<evidence type="ECO:0000259" key="7">
    <source>
        <dbReference type="Pfam" id="PF21589"/>
    </source>
</evidence>
<dbReference type="AlphaFoldDB" id="A0A3B3Q4H6"/>
<dbReference type="Pfam" id="PF21587">
    <property type="entry name" value="AP5B1_N"/>
    <property type="match status" value="1"/>
</dbReference>
<evidence type="ECO:0000313" key="10">
    <source>
        <dbReference type="Proteomes" id="UP000261540"/>
    </source>
</evidence>
<evidence type="ECO:0000256" key="3">
    <source>
        <dbReference type="ARBA" id="ARBA00022927"/>
    </source>
</evidence>
<dbReference type="InterPro" id="IPR048981">
    <property type="entry name" value="AP5B1_C"/>
</dbReference>
<keyword evidence="10" id="KW-1185">Reference proteome</keyword>
<keyword evidence="3" id="KW-0653">Protein transport</keyword>
<dbReference type="Pfam" id="PF21590">
    <property type="entry name" value="AP5B1_C"/>
    <property type="match status" value="1"/>
</dbReference>
<dbReference type="InterPro" id="IPR048980">
    <property type="entry name" value="AP5B1_barrel"/>
</dbReference>
<name>A0A3B3Q4H6_9TELE</name>
<dbReference type="PANTHER" id="PTHR34033">
    <property type="entry name" value="AP-5 COMPLEX SUBUNIT BETA-1"/>
    <property type="match status" value="1"/>
</dbReference>
<dbReference type="GO" id="GO:0005765">
    <property type="term" value="C:lysosomal membrane"/>
    <property type="evidence" value="ECO:0007669"/>
    <property type="project" value="TreeGrafter"/>
</dbReference>
<protein>
    <recommendedName>
        <fullName evidence="1">AP-5 complex subunit beta-1</fullName>
    </recommendedName>
    <alternativeName>
        <fullName evidence="4">Adaptor-related protein complex 5 beta subunit</fullName>
    </alternativeName>
</protein>
<evidence type="ECO:0000256" key="1">
    <source>
        <dbReference type="ARBA" id="ARBA00018167"/>
    </source>
</evidence>
<dbReference type="GO" id="GO:0015031">
    <property type="term" value="P:protein transport"/>
    <property type="evidence" value="ECO:0007669"/>
    <property type="project" value="UniProtKB-KW"/>
</dbReference>
<evidence type="ECO:0000259" key="8">
    <source>
        <dbReference type="Pfam" id="PF21590"/>
    </source>
</evidence>
<dbReference type="KEGG" id="pki:111834466"/>
<dbReference type="PANTHER" id="PTHR34033:SF1">
    <property type="entry name" value="AP-5 COMPLEX SUBUNIT BETA-1"/>
    <property type="match status" value="1"/>
</dbReference>
<organism evidence="9 10">
    <name type="scientific">Paramormyrops kingsleyae</name>
    <dbReference type="NCBI Taxonomy" id="1676925"/>
    <lineage>
        <taxon>Eukaryota</taxon>
        <taxon>Metazoa</taxon>
        <taxon>Chordata</taxon>
        <taxon>Craniata</taxon>
        <taxon>Vertebrata</taxon>
        <taxon>Euteleostomi</taxon>
        <taxon>Actinopterygii</taxon>
        <taxon>Neopterygii</taxon>
        <taxon>Teleostei</taxon>
        <taxon>Osteoglossocephala</taxon>
        <taxon>Osteoglossomorpha</taxon>
        <taxon>Osteoglossiformes</taxon>
        <taxon>Mormyridae</taxon>
        <taxon>Paramormyrops</taxon>
    </lineage>
</organism>
<dbReference type="OrthoDB" id="646197at2759"/>
<dbReference type="RefSeq" id="XP_023649558.1">
    <property type="nucleotide sequence ID" value="XM_023793790.2"/>
</dbReference>
<evidence type="ECO:0000256" key="2">
    <source>
        <dbReference type="ARBA" id="ARBA00022448"/>
    </source>
</evidence>
<dbReference type="RefSeq" id="XP_023649559.1">
    <property type="nucleotide sequence ID" value="XM_023793791.2"/>
</dbReference>
<dbReference type="GO" id="GO:0030119">
    <property type="term" value="C:AP-type membrane coat adaptor complex"/>
    <property type="evidence" value="ECO:0007669"/>
    <property type="project" value="TreeGrafter"/>
</dbReference>
<dbReference type="InterPro" id="IPR048978">
    <property type="entry name" value="AP5B1_N"/>
</dbReference>
<dbReference type="InterPro" id="IPR048979">
    <property type="entry name" value="AP5B1_middle"/>
</dbReference>
<dbReference type="Pfam" id="PF21588">
    <property type="entry name" value="AP5B1_middle"/>
    <property type="match status" value="1"/>
</dbReference>
<dbReference type="GeneTree" id="ENSGT00530000064721"/>
<evidence type="ECO:0000259" key="5">
    <source>
        <dbReference type="Pfam" id="PF21587"/>
    </source>
</evidence>
<dbReference type="InterPro" id="IPR038741">
    <property type="entry name" value="AP5B1"/>
</dbReference>
<reference evidence="9" key="2">
    <citation type="submission" date="2025-09" db="UniProtKB">
        <authorList>
            <consortium name="Ensembl"/>
        </authorList>
    </citation>
    <scope>IDENTIFICATION</scope>
</reference>
<accession>A0A3B3Q4H6</accession>
<feature type="domain" description="AP-5 complex subunit beta-1 N-terminal" evidence="5">
    <location>
        <begin position="34"/>
        <end position="104"/>
    </location>
</feature>
<dbReference type="Ensembl" id="ENSPKIT00000024453.1">
    <property type="protein sequence ID" value="ENSPKIP00000000555.1"/>
    <property type="gene ID" value="ENSPKIG00000019180.1"/>
</dbReference>
<dbReference type="GeneID" id="111834466"/>
<dbReference type="CTD" id="91056"/>
<dbReference type="Pfam" id="PF21589">
    <property type="entry name" value="AP5B1_barrel"/>
    <property type="match status" value="1"/>
</dbReference>
<keyword evidence="2" id="KW-0813">Transport</keyword>
<sequence>MANVIPVTWSRRIPAFLLSPSQFLSSTTSESFLEELLHELRDDRTNESTKIFLLSPLLEYPTVLCPTPAAAEETALELLAIFNQVPHKSFHFKGQLMVAITSVLLCTSCMNSEVEVAKSFLDMVFQMIQDTNDHKNGQQFLSARLIACDCLREIETCFPGFLSQKLEILSLLKQQETTPLHQEYSLLYTLGLKNAIHHLCLQKGVTDAELKRTLSGNDTFVWNAFETVLARLPVNFMENIPVLQTSTDNKELKSVVSLLLEESYLLTPVSQAVLLRELIEIVAMVQALSPAMFKSQLLRLFGTKEITLLHATLLMKSTFTDSLFTTEDEIFFLKRLVGMAQHPLVNIQQKLFYVDCILNFPENRPISGNGEESLPVLVTPRLAASLLPTVFNDSKTMLSRLRLLSLVYMEADESDDKGVGYLFSHLMTLYKVVDNNSKREMTVTYFRATFIFLSYFYHNLKFIDNLTNNICELYSRHFYLAPNLINLIDKIQECLEESGWPIQLLKTLQRLIVELPLPLMTLTNLKWHLKILSRVSRESQIPPRASLCFLLSVLINSSLCKTGGWKMGNAVLIVCRNLLQHPSLHQVFSELADLLQYLMYNYEDTDIQDHARFYYTLLNNLSQEKLSGVLAKGPDVERSAKTRSLSSMVPESDGLSNSLTVYQTKNRILKLTRVQNIRTQTVMQKSKSEGHGDCLTTYEGEYVSTGFVSKMILEYHLIHVGDVNALYNKLFSICLHFDLTDSCYEKVSDINIPCLFKSRKPPVVRLALQPRQPYPTHLHVCAVFSTDDGMSWYTQLDDLLVSFSDLFVPLPVPVNWTQESQEQLFDHLWNSMCQDNFSLKASSLFCFDLGGRQISDLVEENFNPYLISKQPEKKCYKVLFYLPPQYHLLLKIVNTEDAVKVHIATDNWELLPFINNYLKTVT</sequence>
<feature type="domain" description="AP5B1 C-terminal" evidence="8">
    <location>
        <begin position="823"/>
        <end position="921"/>
    </location>
</feature>
<evidence type="ECO:0000256" key="4">
    <source>
        <dbReference type="ARBA" id="ARBA00032431"/>
    </source>
</evidence>
<feature type="domain" description="AP-5 complex subunit beta-1 beta-barrel" evidence="7">
    <location>
        <begin position="729"/>
        <end position="799"/>
    </location>
</feature>
<reference evidence="9" key="1">
    <citation type="submission" date="2025-08" db="UniProtKB">
        <authorList>
            <consortium name="Ensembl"/>
        </authorList>
    </citation>
    <scope>IDENTIFICATION</scope>
</reference>
<feature type="domain" description="AP5B1 middle" evidence="6">
    <location>
        <begin position="248"/>
        <end position="626"/>
    </location>
</feature>
<dbReference type="STRING" id="1676925.ENSPKIP00000000555"/>
<dbReference type="Proteomes" id="UP000261540">
    <property type="component" value="Unplaced"/>
</dbReference>
<dbReference type="GO" id="GO:0016197">
    <property type="term" value="P:endosomal transport"/>
    <property type="evidence" value="ECO:0007669"/>
    <property type="project" value="InterPro"/>
</dbReference>
<dbReference type="RefSeq" id="XP_023649556.1">
    <property type="nucleotide sequence ID" value="XM_023793788.2"/>
</dbReference>